<dbReference type="Proteomes" id="UP000001412">
    <property type="component" value="Chromosome"/>
</dbReference>
<keyword evidence="2" id="KW-1185">Reference proteome</keyword>
<dbReference type="KEGG" id="ctc:CTC_01331"/>
<accession>Q895E5</accession>
<protein>
    <submittedName>
        <fullName evidence="1">Phosphate transport system permease protein pstA</fullName>
    </submittedName>
</protein>
<dbReference type="EMBL" id="AE015927">
    <property type="protein sequence ID" value="AAO35895.1"/>
    <property type="molecule type" value="Genomic_DNA"/>
</dbReference>
<proteinExistence type="predicted"/>
<dbReference type="AlphaFoldDB" id="Q895E5"/>
<name>Q895E5_CLOTE</name>
<reference evidence="1 2" key="1">
    <citation type="journal article" date="2003" name="Proc. Natl. Acad. Sci. U.S.A.">
        <title>The genome sequence of Clostridium tetani, the causative agent of tetanus disease.</title>
        <authorList>
            <person name="Brueggemann H."/>
            <person name="Baumer S."/>
            <person name="Fricke W.F."/>
            <person name="Wiezer A."/>
            <person name="Liesegang H."/>
            <person name="Decker I."/>
            <person name="Herzberg C."/>
            <person name="Martinez-Arias R."/>
            <person name="Merkl R."/>
            <person name="Henne A."/>
            <person name="Gottschalk G."/>
        </authorList>
    </citation>
    <scope>NUCLEOTIDE SEQUENCE [LARGE SCALE GENOMIC DNA]</scope>
    <source>
        <strain evidence="2">Massachusetts / E88</strain>
    </source>
</reference>
<evidence type="ECO:0000313" key="2">
    <source>
        <dbReference type="Proteomes" id="UP000001412"/>
    </source>
</evidence>
<evidence type="ECO:0000313" key="1">
    <source>
        <dbReference type="EMBL" id="AAO35895.1"/>
    </source>
</evidence>
<sequence length="168" mass="18288">MRQPLLLLYYLFKTSSAFLTKFSIVNPNSLNNTSPGADAPKWSIDRMSPSKPKYLCHPKEDAASTANLFVTFDGKTSSLYSLLCFSNTSKEGMLTTLTLIPFSSSILAPSYISSTSEPVAIRIISGFLSSVSFNIYAPFRASLPVSLYKGKFCLDNTKDTGPSSLVIA</sequence>
<organism evidence="1 2">
    <name type="scientific">Clostridium tetani (strain Massachusetts / E88)</name>
    <dbReference type="NCBI Taxonomy" id="212717"/>
    <lineage>
        <taxon>Bacteria</taxon>
        <taxon>Bacillati</taxon>
        <taxon>Bacillota</taxon>
        <taxon>Clostridia</taxon>
        <taxon>Eubacteriales</taxon>
        <taxon>Clostridiaceae</taxon>
        <taxon>Clostridium</taxon>
    </lineage>
</organism>
<gene>
    <name evidence="1" type="primary">pstA</name>
    <name evidence="1" type="ordered locus">CTC_01331</name>
</gene>
<dbReference type="HOGENOM" id="CLU_1583688_0_0_9"/>